<gene>
    <name evidence="3" type="ORF">C7M84_000655</name>
</gene>
<feature type="compositionally biased region" description="Polar residues" evidence="1">
    <location>
        <begin position="402"/>
        <end position="417"/>
    </location>
</feature>
<feature type="region of interest" description="Disordered" evidence="1">
    <location>
        <begin position="542"/>
        <end position="603"/>
    </location>
</feature>
<accession>A0A3R7QWB7</accession>
<dbReference type="AlphaFoldDB" id="A0A3R7QWB7"/>
<feature type="compositionally biased region" description="Polar residues" evidence="1">
    <location>
        <begin position="760"/>
        <end position="784"/>
    </location>
</feature>
<sequence length="1178" mass="128079">MQCLNLILVFLALAGTSSGCKYFCKSPVTQQYECCDDGNPYYNPEEDEGVTAEVVPVDLPAELPSGPSSNCFYYCAYDGEVYCCGDVSRPSEYNDSDPEPLSPTSTTSHDPPDISPPQPDLPLTDANRPRPPPSSDQRFSPGPTHNYLRLPLHLLQRPTKGHEASAVQSTVKPTPWSPPFSGAKPNRVKPKQKTESSSFIAPFTNIFSFMNFTMDIPDILAGEDTAVYIHKDNKESWIPILTSVPTDSTASLTSGLDLDHLPPGTIISVHKPSELMEALSSGTSFYNTPLKEIEKPEQFSIFSESSLIDREHSQGHSRTESKPPIYYYPPVIPASSIRGTLQDEASKVSYHVSPDSVLNVSPIGPVQEPVGPSIGSSYSSFVAPSLSSPLESPHSAPHHSPIHTSQFSAVPNPSSFGGSAEAPPYSPIFPTTDQENLQFSKPSIIAEVPPLEMVPPPMEPPSFNMVPPPVNPYTPEIDLTEDEVNELIDSVFCACKKGDPCDCEELNDLILVFPPKPMEPYVFLPLDSLSSPSLSNRLPSLSKPIFHPPGNGPHTNIHPPRHHQEVHPTGLSVHPYSGAIGQPQPTQQPAPVYKHREPAHPPAPAYKQVEASYQPAPVYKHPTPSHAPAPVYQHKAPSHERAASFRHTAPPSQRPAPAHFPSVPITPTALRPQAFSITGPVSFETDAFTLEITSNEEGSKELTSQELRSNSVESPSNFETLGPHHLLDFRGGAALVHPGHGLSPYVSHGLPSFVAKRESQPSPYTHSHTPQYPISYSLESSPSQAIGIRSHPGSNAFRHPPAKTPQTAPPKAPPHSSSYPRPQIKSEQSVPRAPPQQKDAQLFSIQPLPLDSFHQITAPQYFHEKPVIQILPEAPKPKTFQATTTPPPPKTAPPRRQHRPGTPISSSGSAFGRYPSPQQSYSSVLLEDLARNYALNSHSKAPRNKLSIAQLLSSVARQTADSLVTSDYSNIAIANQRPSAPSSVPAPVTEDSSAAVANTPNTPATTPPPPSSFQTLSSAALQEIRSPFIVITPITASDSFKVTFAAVITIHSNTFPCLAILTSCTTRHAWTSVWITGPSSSIRHVLVADWLSRRARPMSDCHVARGDWLSDKITPLITCQDERRHPSCWPAAPRRRPSCASDGYCAQDQKCCPSICARRHICLKALDEDEKEEESKKA</sequence>
<evidence type="ECO:0000313" key="4">
    <source>
        <dbReference type="Proteomes" id="UP000283509"/>
    </source>
</evidence>
<feature type="region of interest" description="Disordered" evidence="1">
    <location>
        <begin position="93"/>
        <end position="147"/>
    </location>
</feature>
<dbReference type="EMBL" id="QCYY01001100">
    <property type="protein sequence ID" value="ROT80610.1"/>
    <property type="molecule type" value="Genomic_DNA"/>
</dbReference>
<comment type="caution">
    <text evidence="3">The sequence shown here is derived from an EMBL/GenBank/DDBJ whole genome shotgun (WGS) entry which is preliminary data.</text>
</comment>
<keyword evidence="4" id="KW-1185">Reference proteome</keyword>
<feature type="region of interest" description="Disordered" evidence="1">
    <location>
        <begin position="977"/>
        <end position="1014"/>
    </location>
</feature>
<feature type="chain" id="PRO_5018681676" description="WAP domain-containing protein" evidence="2">
    <location>
        <begin position="20"/>
        <end position="1178"/>
    </location>
</feature>
<proteinExistence type="predicted"/>
<feature type="region of interest" description="Disordered" evidence="1">
    <location>
        <begin position="877"/>
        <end position="918"/>
    </location>
</feature>
<organism evidence="3 4">
    <name type="scientific">Penaeus vannamei</name>
    <name type="common">Whiteleg shrimp</name>
    <name type="synonym">Litopenaeus vannamei</name>
    <dbReference type="NCBI Taxonomy" id="6689"/>
    <lineage>
        <taxon>Eukaryota</taxon>
        <taxon>Metazoa</taxon>
        <taxon>Ecdysozoa</taxon>
        <taxon>Arthropoda</taxon>
        <taxon>Crustacea</taxon>
        <taxon>Multicrustacea</taxon>
        <taxon>Malacostraca</taxon>
        <taxon>Eumalacostraca</taxon>
        <taxon>Eucarida</taxon>
        <taxon>Decapoda</taxon>
        <taxon>Dendrobranchiata</taxon>
        <taxon>Penaeoidea</taxon>
        <taxon>Penaeidae</taxon>
        <taxon>Penaeus</taxon>
    </lineage>
</organism>
<feature type="region of interest" description="Disordered" evidence="1">
    <location>
        <begin position="385"/>
        <end position="433"/>
    </location>
</feature>
<reference evidence="3 4" key="1">
    <citation type="submission" date="2018-04" db="EMBL/GenBank/DDBJ databases">
        <authorList>
            <person name="Zhang X."/>
            <person name="Yuan J."/>
            <person name="Li F."/>
            <person name="Xiang J."/>
        </authorList>
    </citation>
    <scope>NUCLEOTIDE SEQUENCE [LARGE SCALE GENOMIC DNA]</scope>
    <source>
        <tissue evidence="3">Muscle</tissue>
    </source>
</reference>
<feature type="compositionally biased region" description="Low complexity" evidence="1">
    <location>
        <begin position="385"/>
        <end position="395"/>
    </location>
</feature>
<keyword evidence="2" id="KW-0732">Signal</keyword>
<feature type="region of interest" description="Disordered" evidence="1">
    <location>
        <begin position="621"/>
        <end position="666"/>
    </location>
</feature>
<feature type="region of interest" description="Disordered" evidence="1">
    <location>
        <begin position="756"/>
        <end position="838"/>
    </location>
</feature>
<evidence type="ECO:0000313" key="3">
    <source>
        <dbReference type="EMBL" id="ROT80610.1"/>
    </source>
</evidence>
<evidence type="ECO:0008006" key="5">
    <source>
        <dbReference type="Google" id="ProtNLM"/>
    </source>
</evidence>
<dbReference type="Proteomes" id="UP000283509">
    <property type="component" value="Unassembled WGS sequence"/>
</dbReference>
<feature type="region of interest" description="Disordered" evidence="1">
    <location>
        <begin position="694"/>
        <end position="716"/>
    </location>
</feature>
<evidence type="ECO:0000256" key="2">
    <source>
        <dbReference type="SAM" id="SignalP"/>
    </source>
</evidence>
<feature type="compositionally biased region" description="Low complexity" evidence="1">
    <location>
        <begin position="978"/>
        <end position="1004"/>
    </location>
</feature>
<feature type="region of interest" description="Disordered" evidence="1">
    <location>
        <begin position="159"/>
        <end position="194"/>
    </location>
</feature>
<name>A0A3R7QWB7_PENVA</name>
<feature type="compositionally biased region" description="Polar residues" evidence="1">
    <location>
        <begin position="815"/>
        <end position="829"/>
    </location>
</feature>
<dbReference type="OrthoDB" id="6376148at2759"/>
<evidence type="ECO:0000256" key="1">
    <source>
        <dbReference type="SAM" id="MobiDB-lite"/>
    </source>
</evidence>
<protein>
    <recommendedName>
        <fullName evidence="5">WAP domain-containing protein</fullName>
    </recommendedName>
</protein>
<feature type="signal peptide" evidence="2">
    <location>
        <begin position="1"/>
        <end position="19"/>
    </location>
</feature>
<reference evidence="3 4" key="2">
    <citation type="submission" date="2019-01" db="EMBL/GenBank/DDBJ databases">
        <title>The decoding of complex shrimp genome reveals the adaptation for benthos swimmer, frequently molting mechanism and breeding impact on genome.</title>
        <authorList>
            <person name="Sun Y."/>
            <person name="Gao Y."/>
            <person name="Yu Y."/>
        </authorList>
    </citation>
    <scope>NUCLEOTIDE SEQUENCE [LARGE SCALE GENOMIC DNA]</scope>
    <source>
        <tissue evidence="3">Muscle</tissue>
    </source>
</reference>